<gene>
    <name evidence="2" type="ORF">E4099_27200</name>
</gene>
<sequence length="115" mass="12750">MIEEPFARTPKAWVAPLVSTLLTVPAMLISYLYVTLSPMVCDSCTDAVSKRFDSSFATAYPVFQVGLLVPMALLVTAWVLPWQQRFSDRRKLAARSAPLSLLVLGLVFASMVDWP</sequence>
<dbReference type="EMBL" id="SRID01000382">
    <property type="protein sequence ID" value="TGA92720.1"/>
    <property type="molecule type" value="Genomic_DNA"/>
</dbReference>
<dbReference type="Proteomes" id="UP000297948">
    <property type="component" value="Unassembled WGS sequence"/>
</dbReference>
<accession>A0A4Z0GBC3</accession>
<evidence type="ECO:0000256" key="1">
    <source>
        <dbReference type="SAM" id="Phobius"/>
    </source>
</evidence>
<keyword evidence="1" id="KW-0812">Transmembrane</keyword>
<dbReference type="OrthoDB" id="4241875at2"/>
<evidence type="ECO:0000313" key="3">
    <source>
        <dbReference type="Proteomes" id="UP000297948"/>
    </source>
</evidence>
<feature type="transmembrane region" description="Helical" evidence="1">
    <location>
        <begin position="59"/>
        <end position="80"/>
    </location>
</feature>
<keyword evidence="1" id="KW-0472">Membrane</keyword>
<keyword evidence="3" id="KW-1185">Reference proteome</keyword>
<feature type="transmembrane region" description="Helical" evidence="1">
    <location>
        <begin position="92"/>
        <end position="112"/>
    </location>
</feature>
<reference evidence="2 3" key="1">
    <citation type="submission" date="2019-03" db="EMBL/GenBank/DDBJ databases">
        <authorList>
            <person name="Gonzalez-Pimentel J.L."/>
        </authorList>
    </citation>
    <scope>NUCLEOTIDE SEQUENCE [LARGE SCALE GENOMIC DNA]</scope>
    <source>
        <strain evidence="2 3">JCM 31289</strain>
    </source>
</reference>
<organism evidence="2 3">
    <name type="scientific">Streptomyces palmae</name>
    <dbReference type="NCBI Taxonomy" id="1701085"/>
    <lineage>
        <taxon>Bacteria</taxon>
        <taxon>Bacillati</taxon>
        <taxon>Actinomycetota</taxon>
        <taxon>Actinomycetes</taxon>
        <taxon>Kitasatosporales</taxon>
        <taxon>Streptomycetaceae</taxon>
        <taxon>Streptomyces</taxon>
    </lineage>
</organism>
<comment type="caution">
    <text evidence="2">The sequence shown here is derived from an EMBL/GenBank/DDBJ whole genome shotgun (WGS) entry which is preliminary data.</text>
</comment>
<feature type="transmembrane region" description="Helical" evidence="1">
    <location>
        <begin position="12"/>
        <end position="33"/>
    </location>
</feature>
<dbReference type="AlphaFoldDB" id="A0A4Z0GBC3"/>
<proteinExistence type="predicted"/>
<keyword evidence="1" id="KW-1133">Transmembrane helix</keyword>
<evidence type="ECO:0000313" key="2">
    <source>
        <dbReference type="EMBL" id="TGA92720.1"/>
    </source>
</evidence>
<name>A0A4Z0GBC3_9ACTN</name>
<dbReference type="RefSeq" id="WP_135341776.1">
    <property type="nucleotide sequence ID" value="NZ_JBHLTX010000060.1"/>
</dbReference>
<protein>
    <submittedName>
        <fullName evidence="2">Uncharacterized protein</fullName>
    </submittedName>
</protein>